<name>F7ZBK5_ROSLO</name>
<reference evidence="1 2" key="1">
    <citation type="journal article" date="2011" name="BMC Genomics">
        <title>Comparative genome analysis and genome-guided physiological analysis of Roseobacter litoralis.</title>
        <authorList>
            <person name="Kalhoefer D."/>
            <person name="Thole S."/>
            <person name="Voget S."/>
            <person name="Lehmann R."/>
            <person name="Liesegang H."/>
            <person name="Wollher A."/>
            <person name="Daniel R."/>
            <person name="Simon M."/>
            <person name="Brinkhoff T."/>
        </authorList>
    </citation>
    <scope>NUCLEOTIDE SEQUENCE [LARGE SCALE GENOMIC DNA]</scope>
    <source>
        <strain evidence="2">ATCC 49566 / DSM 6996 / JCM 21268 / NBRC 15278 / OCh 149</strain>
    </source>
</reference>
<dbReference type="KEGG" id="rli:RLO149_c036650"/>
<evidence type="ECO:0000313" key="2">
    <source>
        <dbReference type="Proteomes" id="UP000001353"/>
    </source>
</evidence>
<dbReference type="AlphaFoldDB" id="F7ZBK5"/>
<gene>
    <name evidence="1" type="ordered locus">RLO149_c036650</name>
</gene>
<evidence type="ECO:0000313" key="1">
    <source>
        <dbReference type="EMBL" id="AEI95587.1"/>
    </source>
</evidence>
<dbReference type="Proteomes" id="UP000001353">
    <property type="component" value="Chromosome"/>
</dbReference>
<organism evidence="1 2">
    <name type="scientific">Roseobacter litoralis (strain ATCC 49566 / DSM 6996 / JCM 21268 / NBRC 15278 / OCh 149)</name>
    <dbReference type="NCBI Taxonomy" id="391595"/>
    <lineage>
        <taxon>Bacteria</taxon>
        <taxon>Pseudomonadati</taxon>
        <taxon>Pseudomonadota</taxon>
        <taxon>Alphaproteobacteria</taxon>
        <taxon>Rhodobacterales</taxon>
        <taxon>Roseobacteraceae</taxon>
        <taxon>Roseobacter</taxon>
    </lineage>
</organism>
<sequence>MTEHERILQPILDLQKFAQENHYYGLIEGLSVALEAYIDEASLDEDVKTAALSLFNEVN</sequence>
<dbReference type="RefSeq" id="WP_013963472.1">
    <property type="nucleotide sequence ID" value="NC_015730.1"/>
</dbReference>
<dbReference type="EMBL" id="CP002623">
    <property type="protein sequence ID" value="AEI95587.1"/>
    <property type="molecule type" value="Genomic_DNA"/>
</dbReference>
<accession>F7ZBK5</accession>
<proteinExistence type="predicted"/>
<protein>
    <submittedName>
        <fullName evidence="1">Uncharacterized protein</fullName>
    </submittedName>
</protein>
<keyword evidence="2" id="KW-1185">Reference proteome</keyword>
<dbReference type="HOGENOM" id="CLU_2957850_0_0_5"/>